<dbReference type="Gene3D" id="3.30.1220.10">
    <property type="entry name" value="CobW-like, C-terminal domain"/>
    <property type="match status" value="1"/>
</dbReference>
<dbReference type="STRING" id="865938.Weevi_1920"/>
<dbReference type="Pfam" id="PF07683">
    <property type="entry name" value="CobW_C"/>
    <property type="match status" value="1"/>
</dbReference>
<protein>
    <submittedName>
        <fullName evidence="8">Cobalamin synthesis protein P47K</fullName>
    </submittedName>
</protein>
<evidence type="ECO:0000256" key="4">
    <source>
        <dbReference type="ARBA" id="ARBA00034320"/>
    </source>
</evidence>
<dbReference type="RefSeq" id="WP_013598994.1">
    <property type="nucleotide sequence ID" value="NC_015144.1"/>
</dbReference>
<dbReference type="Proteomes" id="UP000008641">
    <property type="component" value="Chromosome"/>
</dbReference>
<dbReference type="PANTHER" id="PTHR43603">
    <property type="entry name" value="COBW DOMAIN-CONTAINING PROTEIN DDB_G0274527"/>
    <property type="match status" value="1"/>
</dbReference>
<dbReference type="PANTHER" id="PTHR43603:SF1">
    <property type="entry name" value="ZINC-REGULATED GTPASE METALLOPROTEIN ACTIVATOR 1"/>
    <property type="match status" value="1"/>
</dbReference>
<evidence type="ECO:0000256" key="3">
    <source>
        <dbReference type="ARBA" id="ARBA00023186"/>
    </source>
</evidence>
<dbReference type="KEGG" id="wvi:Weevi_1920"/>
<evidence type="ECO:0000256" key="5">
    <source>
        <dbReference type="ARBA" id="ARBA00045658"/>
    </source>
</evidence>
<dbReference type="InterPro" id="IPR003495">
    <property type="entry name" value="CobW/HypB/UreG_nucleotide-bd"/>
</dbReference>
<keyword evidence="1" id="KW-0547">Nucleotide-binding</keyword>
<dbReference type="CDD" id="cd03112">
    <property type="entry name" value="CobW-like"/>
    <property type="match status" value="1"/>
</dbReference>
<evidence type="ECO:0000313" key="8">
    <source>
        <dbReference type="EMBL" id="ADX68605.1"/>
    </source>
</evidence>
<dbReference type="SMART" id="SM00833">
    <property type="entry name" value="CobW_C"/>
    <property type="match status" value="1"/>
</dbReference>
<dbReference type="EMBL" id="CP002455">
    <property type="protein sequence ID" value="ADX68605.1"/>
    <property type="molecule type" value="Genomic_DNA"/>
</dbReference>
<dbReference type="eggNOG" id="COG0523">
    <property type="taxonomic scope" value="Bacteria"/>
</dbReference>
<dbReference type="InterPro" id="IPR051927">
    <property type="entry name" value="Zn_Chap_cDPG_Synth"/>
</dbReference>
<dbReference type="GO" id="GO:0016787">
    <property type="term" value="F:hydrolase activity"/>
    <property type="evidence" value="ECO:0007669"/>
    <property type="project" value="UniProtKB-KW"/>
</dbReference>
<dbReference type="Pfam" id="PF02492">
    <property type="entry name" value="cobW"/>
    <property type="match status" value="1"/>
</dbReference>
<comment type="catalytic activity">
    <reaction evidence="6">
        <text>GTP + H2O = GDP + phosphate + H(+)</text>
        <dbReference type="Rhea" id="RHEA:19669"/>
        <dbReference type="ChEBI" id="CHEBI:15377"/>
        <dbReference type="ChEBI" id="CHEBI:15378"/>
        <dbReference type="ChEBI" id="CHEBI:37565"/>
        <dbReference type="ChEBI" id="CHEBI:43474"/>
        <dbReference type="ChEBI" id="CHEBI:58189"/>
    </reaction>
    <physiologicalReaction direction="left-to-right" evidence="6">
        <dbReference type="Rhea" id="RHEA:19670"/>
    </physiologicalReaction>
</comment>
<evidence type="ECO:0000256" key="2">
    <source>
        <dbReference type="ARBA" id="ARBA00022801"/>
    </source>
</evidence>
<dbReference type="InterPro" id="IPR027417">
    <property type="entry name" value="P-loop_NTPase"/>
</dbReference>
<comment type="similarity">
    <text evidence="4">Belongs to the SIMIBI class G3E GTPase family. ZNG1 subfamily.</text>
</comment>
<dbReference type="InterPro" id="IPR036627">
    <property type="entry name" value="CobW-likC_sf"/>
</dbReference>
<reference evidence="9" key="2">
    <citation type="journal article" date="2011" name="Stand. Genomic Sci.">
        <title>Complete genome sequence of Weeksella virosa type strain (9751T).</title>
        <authorList>
            <person name="Lang E."/>
            <person name="Teshima H."/>
            <person name="Lucas S."/>
            <person name="Lapidus A."/>
            <person name="Hammon N."/>
            <person name="Deshpande S."/>
            <person name="Nolan M."/>
            <person name="Cheng J."/>
            <person name="Pitluck S."/>
            <person name="Liolios K."/>
            <person name="Pagani I."/>
            <person name="Mikhailova N."/>
            <person name="Ivanova N."/>
            <person name="Mavromatis K."/>
            <person name="Pati A."/>
            <person name="Tapia R."/>
            <person name="Han C."/>
            <person name="Goodwin L."/>
            <person name="Chen A."/>
            <person name="Palaniappan K."/>
            <person name="Land M."/>
            <person name="Hauser L."/>
            <person name="Chang Y."/>
            <person name="Jeffries C."/>
            <person name="Brambilla E."/>
            <person name="Kopitz M."/>
            <person name="Rohde M."/>
            <person name="Goker M."/>
            <person name="Tindall B."/>
            <person name="Detter J."/>
            <person name="Woyke T."/>
            <person name="Bristow J."/>
            <person name="Eisen J."/>
            <person name="Markowitz V."/>
            <person name="Hugenholtz P."/>
            <person name="Klenk H."/>
            <person name="Kyrpides N."/>
        </authorList>
    </citation>
    <scope>NUCLEOTIDE SEQUENCE [LARGE SCALE GENOMIC DNA]</scope>
    <source>
        <strain evidence="9">ATCC 43766 / DSM 16922 / JCM 21250 / NBRC 16016 / NCTC 11634 / CL345/78</strain>
    </source>
</reference>
<dbReference type="InterPro" id="IPR011629">
    <property type="entry name" value="CobW-like_C"/>
</dbReference>
<evidence type="ECO:0000256" key="1">
    <source>
        <dbReference type="ARBA" id="ARBA00022741"/>
    </source>
</evidence>
<comment type="function">
    <text evidence="5">Zinc chaperone that directly transfers zinc cofactor to target proteins, thereby activating them. Zinc is transferred from the CXCC motif in the GTPase domain to the zinc binding site in target proteins in a process requiring GTP hydrolysis.</text>
</comment>
<sequence length="409" mass="46905">MDSRLPVTVLSGFLGSGKTTLLNNILHNQEGLKIALIVNDMGEINIDAKMISQNSSLLQTEDKLIELSNGCVCCELQEDLIVAIDKLVKEKRYDYLIIESSGISDPAPIAQSLDYASPDGSINLNAQVRLDTLVTVVDAFNFFRNFGTDDVVFDRGLTDNQDDQRPIVNLLLDQIEFANVIVLNKMDLVSEMELLRIEGLIKKLNPTATILPATFSRIDVQSILNTKRFNFEEVQNMDAWVKALEEQETQLPHTHEHECMDIHCNHPSHLEKKYQIHSFVYRSQIPFHAERFLTFLNDNYPSSIYRSKGLFWLANRPDDAIFLSQAGRSIRIDAAGTWWSAIPEEERVQYAAYQENRKMIQEKWSPEWGDRIIELVFIGFDMDQKAIEDSLKACQLTVEEIDEWKRKNF</sequence>
<keyword evidence="2" id="KW-0378">Hydrolase</keyword>
<name>F0P121_WEEVC</name>
<reference evidence="8 9" key="1">
    <citation type="journal article" date="2011" name="Stand. Genomic Sci.">
        <title>Complete genome sequence of Weeksella virosa type strain (9751).</title>
        <authorList>
            <person name="Lang E."/>
            <person name="Teshima H."/>
            <person name="Lucas S."/>
            <person name="Lapidus A."/>
            <person name="Hammon N."/>
            <person name="Deshpande S."/>
            <person name="Nolan M."/>
            <person name="Cheng J.F."/>
            <person name="Pitluck S."/>
            <person name="Liolios K."/>
            <person name="Pagani I."/>
            <person name="Mikhailova N."/>
            <person name="Ivanova N."/>
            <person name="Mavromatis K."/>
            <person name="Pati A."/>
            <person name="Tapia R."/>
            <person name="Han C."/>
            <person name="Goodwin L."/>
            <person name="Chen A."/>
            <person name="Palaniappan K."/>
            <person name="Land M."/>
            <person name="Hauser L."/>
            <person name="Chang Y.J."/>
            <person name="Jeffries C.D."/>
            <person name="Brambilla E.M."/>
            <person name="Kopitz M."/>
            <person name="Rohde M."/>
            <person name="Goker M."/>
            <person name="Tindall B.J."/>
            <person name="Detter J.C."/>
            <person name="Woyke T."/>
            <person name="Bristow J."/>
            <person name="Eisen J.A."/>
            <person name="Markowitz V."/>
            <person name="Hugenholtz P."/>
            <person name="Klenk H.P."/>
            <person name="Kyrpides N.C."/>
        </authorList>
    </citation>
    <scope>NUCLEOTIDE SEQUENCE [LARGE SCALE GENOMIC DNA]</scope>
    <source>
        <strain evidence="9">ATCC 43766 / DSM 16922 / JCM 21250 / NBRC 16016 / NCTC 11634 / CL345/78</strain>
    </source>
</reference>
<gene>
    <name evidence="8" type="ordered locus">Weevi_1920</name>
</gene>
<keyword evidence="3" id="KW-0143">Chaperone</keyword>
<dbReference type="AlphaFoldDB" id="F0P121"/>
<evidence type="ECO:0000259" key="7">
    <source>
        <dbReference type="SMART" id="SM00833"/>
    </source>
</evidence>
<accession>F0P121</accession>
<dbReference type="OrthoDB" id="9808822at2"/>
<dbReference type="HOGENOM" id="CLU_017452_2_0_10"/>
<evidence type="ECO:0000313" key="9">
    <source>
        <dbReference type="Proteomes" id="UP000008641"/>
    </source>
</evidence>
<dbReference type="SUPFAM" id="SSF90002">
    <property type="entry name" value="Hypothetical protein YjiA, C-terminal domain"/>
    <property type="match status" value="1"/>
</dbReference>
<proteinExistence type="inferred from homology"/>
<organism evidence="8 9">
    <name type="scientific">Weeksella virosa (strain ATCC 43766 / DSM 16922 / JCM 21250 / CCUG 30538 / CDC 9751 / IAM 14551 / NBRC 16016 / NCTC 11634 / CL345/78)</name>
    <dbReference type="NCBI Taxonomy" id="865938"/>
    <lineage>
        <taxon>Bacteria</taxon>
        <taxon>Pseudomonadati</taxon>
        <taxon>Bacteroidota</taxon>
        <taxon>Flavobacteriia</taxon>
        <taxon>Flavobacteriales</taxon>
        <taxon>Weeksellaceae</taxon>
        <taxon>Weeksella</taxon>
    </lineage>
</organism>
<dbReference type="GO" id="GO:0000166">
    <property type="term" value="F:nucleotide binding"/>
    <property type="evidence" value="ECO:0007669"/>
    <property type="project" value="UniProtKB-KW"/>
</dbReference>
<evidence type="ECO:0000256" key="6">
    <source>
        <dbReference type="ARBA" id="ARBA00049117"/>
    </source>
</evidence>
<dbReference type="SUPFAM" id="SSF52540">
    <property type="entry name" value="P-loop containing nucleoside triphosphate hydrolases"/>
    <property type="match status" value="1"/>
</dbReference>
<keyword evidence="9" id="KW-1185">Reference proteome</keyword>
<dbReference type="Gene3D" id="3.40.50.300">
    <property type="entry name" value="P-loop containing nucleotide triphosphate hydrolases"/>
    <property type="match status" value="1"/>
</dbReference>
<feature type="domain" description="CobW C-terminal" evidence="7">
    <location>
        <begin position="276"/>
        <end position="395"/>
    </location>
</feature>